<dbReference type="Proteomes" id="UP001292094">
    <property type="component" value="Unassembled WGS sequence"/>
</dbReference>
<gene>
    <name evidence="1" type="ORF">Pmani_020893</name>
</gene>
<accession>A0AAE1PFB3</accession>
<comment type="caution">
    <text evidence="1">The sequence shown here is derived from an EMBL/GenBank/DDBJ whole genome shotgun (WGS) entry which is preliminary data.</text>
</comment>
<reference evidence="1" key="1">
    <citation type="submission" date="2023-11" db="EMBL/GenBank/DDBJ databases">
        <title>Genome assemblies of two species of porcelain crab, Petrolisthes cinctipes and Petrolisthes manimaculis (Anomura: Porcellanidae).</title>
        <authorList>
            <person name="Angst P."/>
        </authorList>
    </citation>
    <scope>NUCLEOTIDE SEQUENCE</scope>
    <source>
        <strain evidence="1">PB745_02</strain>
        <tissue evidence="1">Gill</tissue>
    </source>
</reference>
<proteinExistence type="predicted"/>
<dbReference type="EMBL" id="JAWZYT010002011">
    <property type="protein sequence ID" value="KAK4307374.1"/>
    <property type="molecule type" value="Genomic_DNA"/>
</dbReference>
<sequence length="137" mass="16061">MSGEIPQVYQLPPQWEPVLPDPLQIADTESISLEDSDDIQSQFTKALSQSIRTERFKKRMSESNQPQLPFPKRFCLMKRVVTDTSSLLSEEEYEEHVKELQRDWNSRKHDARYISTKPSQDEEFGSPHSLVENYLLF</sequence>
<organism evidence="1 2">
    <name type="scientific">Petrolisthes manimaculis</name>
    <dbReference type="NCBI Taxonomy" id="1843537"/>
    <lineage>
        <taxon>Eukaryota</taxon>
        <taxon>Metazoa</taxon>
        <taxon>Ecdysozoa</taxon>
        <taxon>Arthropoda</taxon>
        <taxon>Crustacea</taxon>
        <taxon>Multicrustacea</taxon>
        <taxon>Malacostraca</taxon>
        <taxon>Eumalacostraca</taxon>
        <taxon>Eucarida</taxon>
        <taxon>Decapoda</taxon>
        <taxon>Pleocyemata</taxon>
        <taxon>Anomura</taxon>
        <taxon>Galatheoidea</taxon>
        <taxon>Porcellanidae</taxon>
        <taxon>Petrolisthes</taxon>
    </lineage>
</organism>
<keyword evidence="2" id="KW-1185">Reference proteome</keyword>
<dbReference type="AlphaFoldDB" id="A0AAE1PFB3"/>
<protein>
    <submittedName>
        <fullName evidence="1">Uncharacterized protein</fullName>
    </submittedName>
</protein>
<evidence type="ECO:0000313" key="2">
    <source>
        <dbReference type="Proteomes" id="UP001292094"/>
    </source>
</evidence>
<evidence type="ECO:0000313" key="1">
    <source>
        <dbReference type="EMBL" id="KAK4307374.1"/>
    </source>
</evidence>
<name>A0AAE1PFB3_9EUCA</name>